<dbReference type="AlphaFoldDB" id="A0A8H5FBR1"/>
<dbReference type="Proteomes" id="UP000567179">
    <property type="component" value="Unassembled WGS sequence"/>
</dbReference>
<evidence type="ECO:0000313" key="3">
    <source>
        <dbReference type="Proteomes" id="UP000567179"/>
    </source>
</evidence>
<dbReference type="OrthoDB" id="2726318at2759"/>
<feature type="region of interest" description="Disordered" evidence="1">
    <location>
        <begin position="1"/>
        <end position="28"/>
    </location>
</feature>
<organism evidence="2 3">
    <name type="scientific">Psilocybe cf. subviscida</name>
    <dbReference type="NCBI Taxonomy" id="2480587"/>
    <lineage>
        <taxon>Eukaryota</taxon>
        <taxon>Fungi</taxon>
        <taxon>Dikarya</taxon>
        <taxon>Basidiomycota</taxon>
        <taxon>Agaricomycotina</taxon>
        <taxon>Agaricomycetes</taxon>
        <taxon>Agaricomycetidae</taxon>
        <taxon>Agaricales</taxon>
        <taxon>Agaricineae</taxon>
        <taxon>Strophariaceae</taxon>
        <taxon>Psilocybe</taxon>
    </lineage>
</organism>
<dbReference type="EMBL" id="JAACJJ010000001">
    <property type="protein sequence ID" value="KAF5331004.1"/>
    <property type="molecule type" value="Genomic_DNA"/>
</dbReference>
<feature type="compositionally biased region" description="Polar residues" evidence="1">
    <location>
        <begin position="10"/>
        <end position="19"/>
    </location>
</feature>
<feature type="region of interest" description="Disordered" evidence="1">
    <location>
        <begin position="48"/>
        <end position="101"/>
    </location>
</feature>
<evidence type="ECO:0000256" key="1">
    <source>
        <dbReference type="SAM" id="MobiDB-lite"/>
    </source>
</evidence>
<evidence type="ECO:0000313" key="2">
    <source>
        <dbReference type="EMBL" id="KAF5331004.1"/>
    </source>
</evidence>
<sequence length="127" mass="13302">MNSPPDPGSPISTSSSGDTPTEEIYSSTTTTTNYLSNLGSQIGAALSNATSGASKRRLPAGSSFAAGSARDPKSRRRGDNRQWEGAIVKEGSSTGGKKEKDELVDTALVEFLRKEIGDPFSEVSFKG</sequence>
<name>A0A8H5FBR1_9AGAR</name>
<comment type="caution">
    <text evidence="2">The sequence shown here is derived from an EMBL/GenBank/DDBJ whole genome shotgun (WGS) entry which is preliminary data.</text>
</comment>
<accession>A0A8H5FBR1</accession>
<proteinExistence type="predicted"/>
<protein>
    <submittedName>
        <fullName evidence="2">Uncharacterized protein</fullName>
    </submittedName>
</protein>
<keyword evidence="3" id="KW-1185">Reference proteome</keyword>
<reference evidence="2 3" key="1">
    <citation type="journal article" date="2020" name="ISME J.">
        <title>Uncovering the hidden diversity of litter-decomposition mechanisms in mushroom-forming fungi.</title>
        <authorList>
            <person name="Floudas D."/>
            <person name="Bentzer J."/>
            <person name="Ahren D."/>
            <person name="Johansson T."/>
            <person name="Persson P."/>
            <person name="Tunlid A."/>
        </authorList>
    </citation>
    <scope>NUCLEOTIDE SEQUENCE [LARGE SCALE GENOMIC DNA]</scope>
    <source>
        <strain evidence="2 3">CBS 101986</strain>
    </source>
</reference>
<gene>
    <name evidence="2" type="ORF">D9619_005241</name>
</gene>